<name>A0AAW1KTD3_SAPOF</name>
<dbReference type="Pfam" id="PF24980">
    <property type="entry name" value="LSU"/>
    <property type="match status" value="1"/>
</dbReference>
<organism evidence="2 3">
    <name type="scientific">Saponaria officinalis</name>
    <name type="common">Common soapwort</name>
    <name type="synonym">Lychnis saponaria</name>
    <dbReference type="NCBI Taxonomy" id="3572"/>
    <lineage>
        <taxon>Eukaryota</taxon>
        <taxon>Viridiplantae</taxon>
        <taxon>Streptophyta</taxon>
        <taxon>Embryophyta</taxon>
        <taxon>Tracheophyta</taxon>
        <taxon>Spermatophyta</taxon>
        <taxon>Magnoliopsida</taxon>
        <taxon>eudicotyledons</taxon>
        <taxon>Gunneridae</taxon>
        <taxon>Pentapetalae</taxon>
        <taxon>Caryophyllales</taxon>
        <taxon>Caryophyllaceae</taxon>
        <taxon>Caryophylleae</taxon>
        <taxon>Saponaria</taxon>
    </lineage>
</organism>
<protein>
    <submittedName>
        <fullName evidence="2">Uncharacterized protein</fullName>
    </submittedName>
</protein>
<dbReference type="PANTHER" id="PTHR34283:SF1">
    <property type="entry name" value="PROTEIN RESPONSE TO LOW SULFUR 1"/>
    <property type="match status" value="1"/>
</dbReference>
<dbReference type="Proteomes" id="UP001443914">
    <property type="component" value="Unassembled WGS sequence"/>
</dbReference>
<feature type="coiled-coil region" evidence="1">
    <location>
        <begin position="30"/>
        <end position="64"/>
    </location>
</feature>
<comment type="caution">
    <text evidence="2">The sequence shown here is derived from an EMBL/GenBank/DDBJ whole genome shotgun (WGS) entry which is preliminary data.</text>
</comment>
<proteinExistence type="predicted"/>
<evidence type="ECO:0000313" key="3">
    <source>
        <dbReference type="Proteomes" id="UP001443914"/>
    </source>
</evidence>
<dbReference type="GO" id="GO:0098869">
    <property type="term" value="P:cellular oxidant detoxification"/>
    <property type="evidence" value="ECO:0007669"/>
    <property type="project" value="InterPro"/>
</dbReference>
<dbReference type="AlphaFoldDB" id="A0AAW1KTD3"/>
<reference evidence="2" key="1">
    <citation type="submission" date="2024-03" db="EMBL/GenBank/DDBJ databases">
        <title>WGS assembly of Saponaria officinalis var. Norfolk2.</title>
        <authorList>
            <person name="Jenkins J."/>
            <person name="Shu S."/>
            <person name="Grimwood J."/>
            <person name="Barry K."/>
            <person name="Goodstein D."/>
            <person name="Schmutz J."/>
            <person name="Leebens-Mack J."/>
            <person name="Osbourn A."/>
        </authorList>
    </citation>
    <scope>NUCLEOTIDE SEQUENCE [LARGE SCALE GENOMIC DNA]</scope>
    <source>
        <strain evidence="2">JIC</strain>
    </source>
</reference>
<evidence type="ECO:0000256" key="1">
    <source>
        <dbReference type="SAM" id="Coils"/>
    </source>
</evidence>
<dbReference type="InterPro" id="IPR039282">
    <property type="entry name" value="LSU"/>
</dbReference>
<keyword evidence="1" id="KW-0175">Coiled coil</keyword>
<keyword evidence="3" id="KW-1185">Reference proteome</keyword>
<dbReference type="PANTHER" id="PTHR34283">
    <property type="entry name" value="PROTEIN RESPONSE TO LOW SULFUR 1"/>
    <property type="match status" value="1"/>
</dbReference>
<accession>A0AAW1KTD3</accession>
<evidence type="ECO:0000313" key="2">
    <source>
        <dbReference type="EMBL" id="KAK9724130.1"/>
    </source>
</evidence>
<dbReference type="EMBL" id="JBDFQZ010000005">
    <property type="protein sequence ID" value="KAK9724130.1"/>
    <property type="molecule type" value="Genomic_DNA"/>
</dbReference>
<sequence length="127" mass="14447">MAPTIAIPPSSNYTDKHQPMLLSSKKKTVTVSASLEMEELKKRNEELERELRESKEREDELMRQLSKAWERVRVAEEAEEMLCSQLGDLEVDAVEQARLFHSQISDLTSQLSRAQLLLPRSSSSSSS</sequence>
<gene>
    <name evidence="2" type="ORF">RND81_05G050400</name>
</gene>